<dbReference type="GO" id="GO:0009088">
    <property type="term" value="P:threonine biosynthetic process"/>
    <property type="evidence" value="ECO:0007669"/>
    <property type="project" value="UniProtKB-UniPathway"/>
</dbReference>
<evidence type="ECO:0000256" key="6">
    <source>
        <dbReference type="ARBA" id="ARBA00022679"/>
    </source>
</evidence>
<dbReference type="SUPFAM" id="SSF53633">
    <property type="entry name" value="Carbamate kinase-like"/>
    <property type="match status" value="1"/>
</dbReference>
<keyword evidence="7 13" id="KW-0547">Nucleotide-binding</keyword>
<dbReference type="InterPro" id="IPR054352">
    <property type="entry name" value="ACT_Aspartokinase"/>
</dbReference>
<dbReference type="InterPro" id="IPR002912">
    <property type="entry name" value="ACT_dom"/>
</dbReference>
<feature type="binding site" evidence="13">
    <location>
        <begin position="219"/>
        <end position="220"/>
    </location>
    <ligand>
        <name>ATP</name>
        <dbReference type="ChEBI" id="CHEBI:30616"/>
    </ligand>
</feature>
<evidence type="ECO:0000256" key="11">
    <source>
        <dbReference type="ARBA" id="ARBA00023154"/>
    </source>
</evidence>
<reference evidence="18" key="1">
    <citation type="submission" date="2016-11" db="EMBL/GenBank/DDBJ databases">
        <authorList>
            <person name="Varghese N."/>
            <person name="Submissions S."/>
        </authorList>
    </citation>
    <scope>NUCLEOTIDE SEQUENCE [LARGE SCALE GENOMIC DNA]</scope>
    <source>
        <strain evidence="18">313</strain>
    </source>
</reference>
<dbReference type="GO" id="GO:0009090">
    <property type="term" value="P:homoserine biosynthetic process"/>
    <property type="evidence" value="ECO:0007669"/>
    <property type="project" value="TreeGrafter"/>
</dbReference>
<keyword evidence="18" id="KW-1185">Reference proteome</keyword>
<dbReference type="Gene3D" id="3.30.2130.10">
    <property type="entry name" value="VC0802-like"/>
    <property type="match status" value="1"/>
</dbReference>
<dbReference type="InterPro" id="IPR005260">
    <property type="entry name" value="Asp_kin_monofn"/>
</dbReference>
<comment type="similarity">
    <text evidence="5 14">Belongs to the aspartokinase family.</text>
</comment>
<evidence type="ECO:0000256" key="12">
    <source>
        <dbReference type="ARBA" id="ARBA00047872"/>
    </source>
</evidence>
<keyword evidence="15" id="KW-0028">Amino-acid biosynthesis</keyword>
<dbReference type="PIRSF" id="PIRSF000726">
    <property type="entry name" value="Asp_kin"/>
    <property type="match status" value="1"/>
</dbReference>
<dbReference type="InterPro" id="IPR035804">
    <property type="entry name" value="AKIII_YclM_N"/>
</dbReference>
<accession>A0A1N6HTH8</accession>
<dbReference type="NCBIfam" id="TIGR00657">
    <property type="entry name" value="asp_kinases"/>
    <property type="match status" value="1"/>
</dbReference>
<keyword evidence="9 13" id="KW-0067">ATP-binding</keyword>
<evidence type="ECO:0000256" key="15">
    <source>
        <dbReference type="RuleBase" id="RU004249"/>
    </source>
</evidence>
<evidence type="ECO:0000256" key="10">
    <source>
        <dbReference type="ARBA" id="ARBA00022915"/>
    </source>
</evidence>
<dbReference type="Pfam" id="PF22468">
    <property type="entry name" value="ACT_9"/>
    <property type="match status" value="1"/>
</dbReference>
<dbReference type="InterPro" id="IPR001341">
    <property type="entry name" value="Asp_kinase"/>
</dbReference>
<dbReference type="InterPro" id="IPR045865">
    <property type="entry name" value="ACT-like_dom_sf"/>
</dbReference>
<evidence type="ECO:0000256" key="13">
    <source>
        <dbReference type="PIRSR" id="PIRSR000726-1"/>
    </source>
</evidence>
<evidence type="ECO:0000256" key="8">
    <source>
        <dbReference type="ARBA" id="ARBA00022777"/>
    </source>
</evidence>
<dbReference type="PROSITE" id="PS00324">
    <property type="entry name" value="ASPARTOKINASE"/>
    <property type="match status" value="1"/>
</dbReference>
<feature type="domain" description="ACT" evidence="16">
    <location>
        <begin position="389"/>
        <end position="450"/>
    </location>
</feature>
<dbReference type="GO" id="GO:0019877">
    <property type="term" value="P:diaminopimelate biosynthetic process"/>
    <property type="evidence" value="ECO:0007669"/>
    <property type="project" value="UniProtKB-KW"/>
</dbReference>
<dbReference type="PROSITE" id="PS51671">
    <property type="entry name" value="ACT"/>
    <property type="match status" value="1"/>
</dbReference>
<dbReference type="UniPathway" id="UPA00051">
    <property type="reaction ID" value="UER00462"/>
</dbReference>
<feature type="binding site" evidence="13">
    <location>
        <position position="120"/>
    </location>
    <ligand>
        <name>substrate</name>
    </ligand>
</feature>
<dbReference type="EC" id="2.7.2.4" evidence="14"/>
<dbReference type="GO" id="GO:0005524">
    <property type="term" value="F:ATP binding"/>
    <property type="evidence" value="ECO:0007669"/>
    <property type="project" value="UniProtKB-KW"/>
</dbReference>
<dbReference type="CDD" id="cd04245">
    <property type="entry name" value="AAK_AKiii-YclM-BS"/>
    <property type="match status" value="1"/>
</dbReference>
<dbReference type="GO" id="GO:0005829">
    <property type="term" value="C:cytosol"/>
    <property type="evidence" value="ECO:0007669"/>
    <property type="project" value="TreeGrafter"/>
</dbReference>
<dbReference type="PANTHER" id="PTHR21499:SF67">
    <property type="entry name" value="ASPARTOKINASE 3"/>
    <property type="match status" value="1"/>
</dbReference>
<protein>
    <recommendedName>
        <fullName evidence="14">Aspartokinase</fullName>
        <ecNumber evidence="14">2.7.2.4</ecNumber>
    </recommendedName>
</protein>
<dbReference type="Gene3D" id="1.20.120.1320">
    <property type="entry name" value="Aspartokinase, catalytic domain"/>
    <property type="match status" value="1"/>
</dbReference>
<evidence type="ECO:0000256" key="14">
    <source>
        <dbReference type="RuleBase" id="RU003448"/>
    </source>
</evidence>
<sequence length="450" mass="49429">MNVIKFGGSSLASGSQLKKVIQLVKEDAARKIVVVSAPGKRSAEDEKVTDLLIGFGMKALVGHDFSAVLEKIIDRYQNIAEELGLGTEIIDEIRSNLDSLVKGNKNEPNYYLDAFKASGEDNNAKLVAAYFNQEGVPARYMDPKEAGLMVTNEPGNAQVLPESYEQLAKLRDSEEVIIFPGFFGYTKDGKVCTFSRGGSDITGAILANGIQADLYENFTDVDAIFAANPHVVENPIGIKELTYREIRELSYGGFSVLHDEALQPAFKSGIPVQIKNTNNPSAPGTRIMKERQLTEQGVIGIASSSGFSSIYIDKYLMNREIGFGRKVLEILEARGISYEHMPSGIDNLTIILQTNQMTTEEEHSLLIQLKEELCADSVTVEHNIALIMIVGEGMREKMYTMSKAATALSENHINIDMINQGASEVSVIFGIQAKYEDLAVKALYEAFFVK</sequence>
<dbReference type="InterPro" id="IPR036393">
    <property type="entry name" value="AceGlu_kinase-like_sf"/>
</dbReference>
<evidence type="ECO:0000313" key="17">
    <source>
        <dbReference type="EMBL" id="SIO23114.1"/>
    </source>
</evidence>
<dbReference type="Pfam" id="PF00696">
    <property type="entry name" value="AA_kinase"/>
    <property type="match status" value="1"/>
</dbReference>
<gene>
    <name evidence="17" type="ORF">SAMN05878443_2070</name>
</gene>
<feature type="binding site" evidence="13">
    <location>
        <begin position="5"/>
        <end position="8"/>
    </location>
    <ligand>
        <name>ATP</name>
        <dbReference type="ChEBI" id="CHEBI:30616"/>
    </ligand>
</feature>
<keyword evidence="6 14" id="KW-0808">Transferase</keyword>
<evidence type="ECO:0000256" key="9">
    <source>
        <dbReference type="ARBA" id="ARBA00022840"/>
    </source>
</evidence>
<evidence type="ECO:0000313" key="18">
    <source>
        <dbReference type="Proteomes" id="UP000184758"/>
    </source>
</evidence>
<dbReference type="STRING" id="28230.SAMN05878443_2070"/>
<dbReference type="SUPFAM" id="SSF55021">
    <property type="entry name" value="ACT-like"/>
    <property type="match status" value="2"/>
</dbReference>
<dbReference type="FunFam" id="3.40.1160.10:FF:000027">
    <property type="entry name" value="Aspartokinase"/>
    <property type="match status" value="1"/>
</dbReference>
<dbReference type="UniPathway" id="UPA00034">
    <property type="reaction ID" value="UER00015"/>
</dbReference>
<dbReference type="PANTHER" id="PTHR21499">
    <property type="entry name" value="ASPARTATE KINASE"/>
    <property type="match status" value="1"/>
</dbReference>
<dbReference type="OrthoDB" id="9799110at2"/>
<organism evidence="17 18">
    <name type="scientific">Carnobacterium alterfunditum</name>
    <dbReference type="NCBI Taxonomy" id="28230"/>
    <lineage>
        <taxon>Bacteria</taxon>
        <taxon>Bacillati</taxon>
        <taxon>Bacillota</taxon>
        <taxon>Bacilli</taxon>
        <taxon>Lactobacillales</taxon>
        <taxon>Carnobacteriaceae</taxon>
        <taxon>Carnobacterium</taxon>
    </lineage>
</organism>
<comment type="function">
    <text evidence="1">Catalyzes the phosphorylation of the beta-carboxyl group of aspartic acid with ATP to yield 4-phospho-L-aspartate, which is involved in the branched biosynthetic pathway leading to the biosynthesis of amino acids threonine, isoleucine and methionine.</text>
</comment>
<comment type="pathway">
    <text evidence="4 15">Amino-acid biosynthesis; L-threonine biosynthesis; L-threonine from L-aspartate: step 1/5.</text>
</comment>
<dbReference type="FunFam" id="3.30.2130.10:FF:000001">
    <property type="entry name" value="Bifunctional aspartokinase/homoserine dehydrogenase"/>
    <property type="match status" value="1"/>
</dbReference>
<feature type="binding site" evidence="13">
    <location>
        <position position="49"/>
    </location>
    <ligand>
        <name>substrate</name>
    </ligand>
</feature>
<comment type="pathway">
    <text evidence="2 15">Amino-acid biosynthesis; L-lysine biosynthesis via DAP pathway; (S)-tetrahydrodipicolinate from L-aspartate: step 1/4.</text>
</comment>
<dbReference type="AlphaFoldDB" id="A0A1N6HTH8"/>
<dbReference type="GO" id="GO:0009089">
    <property type="term" value="P:lysine biosynthetic process via diaminopimelate"/>
    <property type="evidence" value="ECO:0007669"/>
    <property type="project" value="UniProtKB-UniPathway"/>
</dbReference>
<dbReference type="Proteomes" id="UP000184758">
    <property type="component" value="Unassembled WGS sequence"/>
</dbReference>
<dbReference type="GO" id="GO:0004072">
    <property type="term" value="F:aspartate kinase activity"/>
    <property type="evidence" value="ECO:0007669"/>
    <property type="project" value="UniProtKB-EC"/>
</dbReference>
<evidence type="ECO:0000259" key="16">
    <source>
        <dbReference type="PROSITE" id="PS51671"/>
    </source>
</evidence>
<evidence type="ECO:0000256" key="3">
    <source>
        <dbReference type="ARBA" id="ARBA00004986"/>
    </source>
</evidence>
<dbReference type="UniPathway" id="UPA00050">
    <property type="reaction ID" value="UER00461"/>
</dbReference>
<dbReference type="CDD" id="cd04911">
    <property type="entry name" value="ACT_AKiii-YclM-BS_1"/>
    <property type="match status" value="1"/>
</dbReference>
<comment type="pathway">
    <text evidence="3 15">Amino-acid biosynthesis; L-methionine biosynthesis via de novo pathway; L-homoserine from L-aspartate: step 1/3.</text>
</comment>
<comment type="catalytic activity">
    <reaction evidence="12 14">
        <text>L-aspartate + ATP = 4-phospho-L-aspartate + ADP</text>
        <dbReference type="Rhea" id="RHEA:23776"/>
        <dbReference type="ChEBI" id="CHEBI:29991"/>
        <dbReference type="ChEBI" id="CHEBI:30616"/>
        <dbReference type="ChEBI" id="CHEBI:57535"/>
        <dbReference type="ChEBI" id="CHEBI:456216"/>
        <dbReference type="EC" id="2.7.2.4"/>
    </reaction>
</comment>
<evidence type="ECO:0000256" key="2">
    <source>
        <dbReference type="ARBA" id="ARBA00004766"/>
    </source>
</evidence>
<name>A0A1N6HTH8_9LACT</name>
<proteinExistence type="inferred from homology"/>
<keyword evidence="10" id="KW-0220">Diaminopimelate biosynthesis</keyword>
<dbReference type="RefSeq" id="WP_034545822.1">
    <property type="nucleotide sequence ID" value="NZ_FSRN01000001.1"/>
</dbReference>
<dbReference type="InterPro" id="IPR001048">
    <property type="entry name" value="Asp/Glu/Uridylate_kinase"/>
</dbReference>
<dbReference type="eggNOG" id="COG0527">
    <property type="taxonomic scope" value="Bacteria"/>
</dbReference>
<evidence type="ECO:0000256" key="1">
    <source>
        <dbReference type="ARBA" id="ARBA00003121"/>
    </source>
</evidence>
<dbReference type="InterPro" id="IPR042199">
    <property type="entry name" value="AsparK_Bifunc_asparK/hSer_DH"/>
</dbReference>
<evidence type="ECO:0000256" key="5">
    <source>
        <dbReference type="ARBA" id="ARBA00010122"/>
    </source>
</evidence>
<dbReference type="NCBIfam" id="NF006540">
    <property type="entry name" value="PRK09034.1"/>
    <property type="match status" value="1"/>
</dbReference>
<keyword evidence="11" id="KW-0457">Lysine biosynthesis</keyword>
<dbReference type="Gene3D" id="3.40.1160.10">
    <property type="entry name" value="Acetylglutamate kinase-like"/>
    <property type="match status" value="1"/>
</dbReference>
<dbReference type="InterPro" id="IPR018042">
    <property type="entry name" value="Aspartate_kinase_CS"/>
</dbReference>
<dbReference type="CDD" id="cd04916">
    <property type="entry name" value="ACT_AKiii-YclM-BS_2"/>
    <property type="match status" value="1"/>
</dbReference>
<keyword evidence="8 14" id="KW-0418">Kinase</keyword>
<evidence type="ECO:0000256" key="7">
    <source>
        <dbReference type="ARBA" id="ARBA00022741"/>
    </source>
</evidence>
<evidence type="ECO:0000256" key="4">
    <source>
        <dbReference type="ARBA" id="ARBA00005139"/>
    </source>
</evidence>
<dbReference type="EMBL" id="FSRN01000001">
    <property type="protein sequence ID" value="SIO23114.1"/>
    <property type="molecule type" value="Genomic_DNA"/>
</dbReference>